<dbReference type="PANTHER" id="PTHR40040">
    <property type="entry name" value="SMALL HYDROPHOBIC PROTEIN-RELATED"/>
    <property type="match status" value="1"/>
</dbReference>
<feature type="transmembrane region" description="Helical" evidence="2">
    <location>
        <begin position="115"/>
        <end position="134"/>
    </location>
</feature>
<evidence type="ECO:0008006" key="5">
    <source>
        <dbReference type="Google" id="ProtNLM"/>
    </source>
</evidence>
<evidence type="ECO:0000256" key="1">
    <source>
        <dbReference type="SAM" id="MobiDB-lite"/>
    </source>
</evidence>
<organism evidence="3 4">
    <name type="scientific">Ferviditalea candida</name>
    <dbReference type="NCBI Taxonomy" id="3108399"/>
    <lineage>
        <taxon>Bacteria</taxon>
        <taxon>Bacillati</taxon>
        <taxon>Bacillota</taxon>
        <taxon>Bacilli</taxon>
        <taxon>Bacillales</taxon>
        <taxon>Paenibacillaceae</taxon>
        <taxon>Ferviditalea</taxon>
    </lineage>
</organism>
<dbReference type="PANTHER" id="PTHR40040:SF1">
    <property type="entry name" value="MEMBRANE PROTEIN"/>
    <property type="match status" value="1"/>
</dbReference>
<keyword evidence="2" id="KW-1133">Transmembrane helix</keyword>
<proteinExistence type="predicted"/>
<keyword evidence="2" id="KW-0472">Membrane</keyword>
<feature type="region of interest" description="Disordered" evidence="1">
    <location>
        <begin position="1"/>
        <end position="23"/>
    </location>
</feature>
<dbReference type="InterPro" id="IPR055338">
    <property type="entry name" value="YqfX-like"/>
</dbReference>
<accession>A0ABU5ZDT3</accession>
<sequence length="177" mass="18789">MEESRNAESAGEPKSASNPELEAEAAANKEYMYARMEEENLAEIADYGGLNAFGADARSTEGESGLGGAAEENDTEFAAEATPLGPEAHRLIEPEDDRPDQNRAANTGARQATPWVGWLALALAIASLFMWPAVLGPAGAVLGLMAYFQGSRSLGIWSMVIGIIAFVAYVAIVPYYT</sequence>
<gene>
    <name evidence="3" type="ORF">VF724_03235</name>
</gene>
<name>A0ABU5ZDT3_9BACL</name>
<reference evidence="3" key="1">
    <citation type="submission" date="2023-12" db="EMBL/GenBank/DDBJ databases">
        <title>Fervidustalea candida gen. nov., sp. nov., a novel member of the family Paenibacillaceae isolated from a geothermal area.</title>
        <authorList>
            <person name="Li W.-J."/>
            <person name="Jiao J.-Y."/>
            <person name="Chen Y."/>
        </authorList>
    </citation>
    <scope>NUCLEOTIDE SEQUENCE</scope>
    <source>
        <strain evidence="3">SYSU GA230002</strain>
    </source>
</reference>
<dbReference type="EMBL" id="JAYJLD010000003">
    <property type="protein sequence ID" value="MEB3100669.1"/>
    <property type="molecule type" value="Genomic_DNA"/>
</dbReference>
<protein>
    <recommendedName>
        <fullName evidence="5">DUF4190 domain-containing protein</fullName>
    </recommendedName>
</protein>
<dbReference type="RefSeq" id="WP_371752783.1">
    <property type="nucleotide sequence ID" value="NZ_JAYJLD010000003.1"/>
</dbReference>
<dbReference type="Proteomes" id="UP001310386">
    <property type="component" value="Unassembled WGS sequence"/>
</dbReference>
<comment type="caution">
    <text evidence="3">The sequence shown here is derived from an EMBL/GenBank/DDBJ whole genome shotgun (WGS) entry which is preliminary data.</text>
</comment>
<evidence type="ECO:0000256" key="2">
    <source>
        <dbReference type="SAM" id="Phobius"/>
    </source>
</evidence>
<keyword evidence="2" id="KW-0812">Transmembrane</keyword>
<feature type="transmembrane region" description="Helical" evidence="2">
    <location>
        <begin position="154"/>
        <end position="176"/>
    </location>
</feature>
<feature type="region of interest" description="Disordered" evidence="1">
    <location>
        <begin position="83"/>
        <end position="108"/>
    </location>
</feature>
<keyword evidence="4" id="KW-1185">Reference proteome</keyword>
<evidence type="ECO:0000313" key="3">
    <source>
        <dbReference type="EMBL" id="MEB3100669.1"/>
    </source>
</evidence>
<evidence type="ECO:0000313" key="4">
    <source>
        <dbReference type="Proteomes" id="UP001310386"/>
    </source>
</evidence>